<keyword evidence="4 8" id="KW-0285">Flavoprotein</keyword>
<dbReference type="SUPFAM" id="SSF51730">
    <property type="entry name" value="FAD-linked oxidoreductase"/>
    <property type="match status" value="1"/>
</dbReference>
<name>A0A0J6ZG55_9MYCO</name>
<keyword evidence="6 8" id="KW-0560">Oxidoreductase</keyword>
<evidence type="ECO:0000256" key="5">
    <source>
        <dbReference type="ARBA" id="ARBA00022827"/>
    </source>
</evidence>
<keyword evidence="5 8" id="KW-0274">FAD</keyword>
<evidence type="ECO:0000256" key="1">
    <source>
        <dbReference type="ARBA" id="ARBA00001974"/>
    </source>
</evidence>
<comment type="catalytic activity">
    <reaction evidence="7">
        <text>(6S)-5-methyl-5,6,7,8-tetrahydrofolate + NAD(+) = (6R)-5,10-methylene-5,6,7,8-tetrahydrofolate + NADH + H(+)</text>
        <dbReference type="Rhea" id="RHEA:19821"/>
        <dbReference type="ChEBI" id="CHEBI:15378"/>
        <dbReference type="ChEBI" id="CHEBI:15636"/>
        <dbReference type="ChEBI" id="CHEBI:18608"/>
        <dbReference type="ChEBI" id="CHEBI:57540"/>
        <dbReference type="ChEBI" id="CHEBI:57945"/>
        <dbReference type="EC" id="1.5.1.54"/>
    </reaction>
    <physiologicalReaction direction="right-to-left" evidence="7">
        <dbReference type="Rhea" id="RHEA:19823"/>
    </physiologicalReaction>
</comment>
<evidence type="ECO:0000256" key="2">
    <source>
        <dbReference type="ARBA" id="ARBA00004777"/>
    </source>
</evidence>
<dbReference type="GO" id="GO:0071949">
    <property type="term" value="F:FAD binding"/>
    <property type="evidence" value="ECO:0007669"/>
    <property type="project" value="TreeGrafter"/>
</dbReference>
<evidence type="ECO:0000256" key="7">
    <source>
        <dbReference type="ARBA" id="ARBA00048628"/>
    </source>
</evidence>
<accession>A0A0J6ZG55</accession>
<dbReference type="UniPathway" id="UPA00193"/>
<gene>
    <name evidence="9" type="ORF">MCHLDSM_00251</name>
</gene>
<dbReference type="GO" id="GO:0009086">
    <property type="term" value="P:methionine biosynthetic process"/>
    <property type="evidence" value="ECO:0007669"/>
    <property type="project" value="TreeGrafter"/>
</dbReference>
<dbReference type="GO" id="GO:0106312">
    <property type="term" value="F:methylenetetrahydrofolate reductase (NADH) activity"/>
    <property type="evidence" value="ECO:0007669"/>
    <property type="project" value="UniProtKB-EC"/>
</dbReference>
<dbReference type="GO" id="GO:0005829">
    <property type="term" value="C:cytosol"/>
    <property type="evidence" value="ECO:0007669"/>
    <property type="project" value="TreeGrafter"/>
</dbReference>
<evidence type="ECO:0000313" key="10">
    <source>
        <dbReference type="Proteomes" id="UP000036513"/>
    </source>
</evidence>
<dbReference type="PATRIC" id="fig|37916.4.peg.265"/>
<comment type="cofactor">
    <cofactor evidence="1 8">
        <name>FAD</name>
        <dbReference type="ChEBI" id="CHEBI:57692"/>
    </cofactor>
</comment>
<sequence length="282" mass="30634">MTTIDGSDTTIGHLVATANIEVIPLRGAEEKTAAIPTSTTVTITCSPKFGLDRTLDHVVRARESGHRVVPHLAARMVEDEAQLKRFLATLSSAGVDDLYVIGGDGEEPVGKYSEAFDILEAIQGLDHNLQRIGVGCYPEGHPNIPDAALLDALQRKQPYADYMVSQLCFDADAFTGWLRTMREAGITLPVRIGIAAPLQTRKLIELSLKIGVGSSVKFLTKQHGFVGNLLLGRSYTPETLITEIVAESDFEQLGVEGLHMFSFNQVDATVEWQSRMSAAIAK</sequence>
<evidence type="ECO:0000256" key="3">
    <source>
        <dbReference type="ARBA" id="ARBA00006743"/>
    </source>
</evidence>
<proteinExistence type="inferred from homology"/>
<dbReference type="InterPro" id="IPR029041">
    <property type="entry name" value="FAD-linked_oxidoreductase-like"/>
</dbReference>
<organism evidence="9 10">
    <name type="scientific">Mycolicibacterium chlorophenolicum</name>
    <dbReference type="NCBI Taxonomy" id="37916"/>
    <lineage>
        <taxon>Bacteria</taxon>
        <taxon>Bacillati</taxon>
        <taxon>Actinomycetota</taxon>
        <taxon>Actinomycetes</taxon>
        <taxon>Mycobacteriales</taxon>
        <taxon>Mycobacteriaceae</taxon>
        <taxon>Mycolicibacterium</taxon>
    </lineage>
</organism>
<evidence type="ECO:0000256" key="6">
    <source>
        <dbReference type="ARBA" id="ARBA00023002"/>
    </source>
</evidence>
<protein>
    <recommendedName>
        <fullName evidence="8">Methylenetetrahydrofolate reductase</fullName>
    </recommendedName>
</protein>
<evidence type="ECO:0000256" key="4">
    <source>
        <dbReference type="ARBA" id="ARBA00022630"/>
    </source>
</evidence>
<dbReference type="RefSeq" id="WP_048468502.1">
    <property type="nucleotide sequence ID" value="NZ_JYNL01000002.1"/>
</dbReference>
<dbReference type="Gene3D" id="3.20.20.220">
    <property type="match status" value="1"/>
</dbReference>
<dbReference type="Proteomes" id="UP000036513">
    <property type="component" value="Unassembled WGS sequence"/>
</dbReference>
<dbReference type="AlphaFoldDB" id="A0A0J6ZG55"/>
<dbReference type="PANTHER" id="PTHR45754:SF3">
    <property type="entry name" value="METHYLENETETRAHYDROFOLATE REDUCTASE (NADPH)"/>
    <property type="match status" value="1"/>
</dbReference>
<comment type="caution">
    <text evidence="9">The sequence shown here is derived from an EMBL/GenBank/DDBJ whole genome shotgun (WGS) entry which is preliminary data.</text>
</comment>
<evidence type="ECO:0000256" key="8">
    <source>
        <dbReference type="RuleBase" id="RU003862"/>
    </source>
</evidence>
<dbReference type="STRING" id="37916.MCHLDSM_00251"/>
<dbReference type="Pfam" id="PF02219">
    <property type="entry name" value="MTHFR"/>
    <property type="match status" value="1"/>
</dbReference>
<keyword evidence="10" id="KW-1185">Reference proteome</keyword>
<dbReference type="GO" id="GO:0035999">
    <property type="term" value="P:tetrahydrofolate interconversion"/>
    <property type="evidence" value="ECO:0007669"/>
    <property type="project" value="UniProtKB-UniPathway"/>
</dbReference>
<dbReference type="InterPro" id="IPR003171">
    <property type="entry name" value="Mehydrof_redctse-like"/>
</dbReference>
<comment type="pathway">
    <text evidence="2 8">One-carbon metabolism; tetrahydrofolate interconversion.</text>
</comment>
<reference evidence="9 10" key="1">
    <citation type="journal article" date="2015" name="Genome Biol. Evol.">
        <title>Characterization of Three Mycobacterium spp. with Potential Use in Bioremediation by Genome Sequencing and Comparative Genomics.</title>
        <authorList>
            <person name="Das S."/>
            <person name="Pettersson B.M."/>
            <person name="Behra P.R."/>
            <person name="Ramesh M."/>
            <person name="Dasgupta S."/>
            <person name="Bhattacharya A."/>
            <person name="Kirsebom L.A."/>
        </authorList>
    </citation>
    <scope>NUCLEOTIDE SEQUENCE [LARGE SCALE GENOMIC DNA]</scope>
    <source>
        <strain evidence="9 10">DSM 43826</strain>
    </source>
</reference>
<comment type="similarity">
    <text evidence="3 8">Belongs to the methylenetetrahydrofolate reductase family.</text>
</comment>
<dbReference type="EMBL" id="JYNL01000002">
    <property type="protein sequence ID" value="KMO83791.1"/>
    <property type="molecule type" value="Genomic_DNA"/>
</dbReference>
<dbReference type="PANTHER" id="PTHR45754">
    <property type="entry name" value="METHYLENETETRAHYDROFOLATE REDUCTASE"/>
    <property type="match status" value="1"/>
</dbReference>
<dbReference type="SMR" id="A0A0J6ZG55"/>
<evidence type="ECO:0000313" key="9">
    <source>
        <dbReference type="EMBL" id="KMO83791.1"/>
    </source>
</evidence>